<dbReference type="PROSITE" id="PS51257">
    <property type="entry name" value="PROKAR_LIPOPROTEIN"/>
    <property type="match status" value="1"/>
</dbReference>
<name>A0A5C5Z672_9BACT</name>
<accession>A0A5C5Z672</accession>
<comment type="caution">
    <text evidence="2">The sequence shown here is derived from an EMBL/GenBank/DDBJ whole genome shotgun (WGS) entry which is preliminary data.</text>
</comment>
<proteinExistence type="predicted"/>
<keyword evidence="3" id="KW-1185">Reference proteome</keyword>
<organism evidence="2 3">
    <name type="scientific">Novipirellula herctigrandis</name>
    <dbReference type="NCBI Taxonomy" id="2527986"/>
    <lineage>
        <taxon>Bacteria</taxon>
        <taxon>Pseudomonadati</taxon>
        <taxon>Planctomycetota</taxon>
        <taxon>Planctomycetia</taxon>
        <taxon>Pirellulales</taxon>
        <taxon>Pirellulaceae</taxon>
        <taxon>Novipirellula</taxon>
    </lineage>
</organism>
<gene>
    <name evidence="2" type="ORF">CA13_40300</name>
</gene>
<evidence type="ECO:0008006" key="4">
    <source>
        <dbReference type="Google" id="ProtNLM"/>
    </source>
</evidence>
<evidence type="ECO:0000313" key="2">
    <source>
        <dbReference type="EMBL" id="TWT82567.1"/>
    </source>
</evidence>
<evidence type="ECO:0000256" key="1">
    <source>
        <dbReference type="SAM" id="SignalP"/>
    </source>
</evidence>
<dbReference type="RefSeq" id="WP_146399140.1">
    <property type="nucleotide sequence ID" value="NZ_SJPJ01000001.1"/>
</dbReference>
<dbReference type="AlphaFoldDB" id="A0A5C5Z672"/>
<feature type="chain" id="PRO_5023054526" description="PEP-CTERM protein-sorting domain-containing protein" evidence="1">
    <location>
        <begin position="28"/>
        <end position="252"/>
    </location>
</feature>
<sequence precursor="true">MPLSRNLPSLLLLLSCLVVATSAPSHADLIIDISDASIIGPDTQAVIDVTVTSDLPPFDVLPDGILNFLINFDLTPVMGGTNLEFPSSYPDIDVVTGLEAYMSNDTSYLFYDDPTDSLDMSQNVATDTNALDWISSSEVDVSDFSGLDGPLFGVEVNNENSFLLTRLYVDLPPGMTTSDFAPGSTFTVSLDDDGADASEFTDAFFGDLVYSSTSGTITVSAVPEPGSLAVLGLFAIGGVWQQHRRRKRSIDG</sequence>
<evidence type="ECO:0000313" key="3">
    <source>
        <dbReference type="Proteomes" id="UP000315010"/>
    </source>
</evidence>
<protein>
    <recommendedName>
        <fullName evidence="4">PEP-CTERM protein-sorting domain-containing protein</fullName>
    </recommendedName>
</protein>
<dbReference type="EMBL" id="SJPJ01000001">
    <property type="protein sequence ID" value="TWT82567.1"/>
    <property type="molecule type" value="Genomic_DNA"/>
</dbReference>
<dbReference type="Proteomes" id="UP000315010">
    <property type="component" value="Unassembled WGS sequence"/>
</dbReference>
<keyword evidence="1" id="KW-0732">Signal</keyword>
<reference evidence="2 3" key="1">
    <citation type="submission" date="2019-02" db="EMBL/GenBank/DDBJ databases">
        <title>Deep-cultivation of Planctomycetes and their phenomic and genomic characterization uncovers novel biology.</title>
        <authorList>
            <person name="Wiegand S."/>
            <person name="Jogler M."/>
            <person name="Boedeker C."/>
            <person name="Pinto D."/>
            <person name="Vollmers J."/>
            <person name="Rivas-Marin E."/>
            <person name="Kohn T."/>
            <person name="Peeters S.H."/>
            <person name="Heuer A."/>
            <person name="Rast P."/>
            <person name="Oberbeckmann S."/>
            <person name="Bunk B."/>
            <person name="Jeske O."/>
            <person name="Meyerdierks A."/>
            <person name="Storesund J.E."/>
            <person name="Kallscheuer N."/>
            <person name="Luecker S."/>
            <person name="Lage O.M."/>
            <person name="Pohl T."/>
            <person name="Merkel B.J."/>
            <person name="Hornburger P."/>
            <person name="Mueller R.-W."/>
            <person name="Bruemmer F."/>
            <person name="Labrenz M."/>
            <person name="Spormann A.M."/>
            <person name="Op Den Camp H."/>
            <person name="Overmann J."/>
            <person name="Amann R."/>
            <person name="Jetten M.S.M."/>
            <person name="Mascher T."/>
            <person name="Medema M.H."/>
            <person name="Devos D.P."/>
            <person name="Kaster A.-K."/>
            <person name="Ovreas L."/>
            <person name="Rohde M."/>
            <person name="Galperin M.Y."/>
            <person name="Jogler C."/>
        </authorList>
    </citation>
    <scope>NUCLEOTIDE SEQUENCE [LARGE SCALE GENOMIC DNA]</scope>
    <source>
        <strain evidence="2 3">CA13</strain>
    </source>
</reference>
<feature type="signal peptide" evidence="1">
    <location>
        <begin position="1"/>
        <end position="27"/>
    </location>
</feature>